<dbReference type="SUPFAM" id="SSF55455">
    <property type="entry name" value="SRF-like"/>
    <property type="match status" value="1"/>
</dbReference>
<keyword evidence="2" id="KW-0805">Transcription regulation</keyword>
<dbReference type="EMBL" id="JAGKQM010001873">
    <property type="protein sequence ID" value="KAH0851002.1"/>
    <property type="molecule type" value="Genomic_DNA"/>
</dbReference>
<feature type="domain" description="MADS-box" evidence="7">
    <location>
        <begin position="1"/>
        <end position="51"/>
    </location>
</feature>
<dbReference type="PROSITE" id="PS50066">
    <property type="entry name" value="MADS_BOX_2"/>
    <property type="match status" value="1"/>
</dbReference>
<evidence type="ECO:0000256" key="5">
    <source>
        <dbReference type="ARBA" id="ARBA00023242"/>
    </source>
</evidence>
<evidence type="ECO:0000313" key="8">
    <source>
        <dbReference type="EMBL" id="KAH0851002.1"/>
    </source>
</evidence>
<feature type="coiled-coil region" evidence="6">
    <location>
        <begin position="77"/>
        <end position="104"/>
    </location>
</feature>
<dbReference type="Pfam" id="PF00319">
    <property type="entry name" value="SRF-TF"/>
    <property type="match status" value="1"/>
</dbReference>
<evidence type="ECO:0000259" key="7">
    <source>
        <dbReference type="PROSITE" id="PS50066"/>
    </source>
</evidence>
<keyword evidence="9" id="KW-1185">Reference proteome</keyword>
<evidence type="ECO:0000256" key="6">
    <source>
        <dbReference type="SAM" id="Coils"/>
    </source>
</evidence>
<dbReference type="Gene3D" id="3.40.1810.10">
    <property type="entry name" value="Transcription factor, MADS-box"/>
    <property type="match status" value="1"/>
</dbReference>
<dbReference type="SMART" id="SM00432">
    <property type="entry name" value="MADS"/>
    <property type="match status" value="1"/>
</dbReference>
<dbReference type="InterPro" id="IPR036879">
    <property type="entry name" value="TF_MADSbox_sf"/>
</dbReference>
<name>A0ABQ7X4Z7_BRANA</name>
<dbReference type="Proteomes" id="UP000824890">
    <property type="component" value="Unassembled WGS sequence"/>
</dbReference>
<protein>
    <recommendedName>
        <fullName evidence="7">MADS-box domain-containing protein</fullName>
    </recommendedName>
</protein>
<organism evidence="8 9">
    <name type="scientific">Brassica napus</name>
    <name type="common">Rape</name>
    <dbReference type="NCBI Taxonomy" id="3708"/>
    <lineage>
        <taxon>Eukaryota</taxon>
        <taxon>Viridiplantae</taxon>
        <taxon>Streptophyta</taxon>
        <taxon>Embryophyta</taxon>
        <taxon>Tracheophyta</taxon>
        <taxon>Spermatophyta</taxon>
        <taxon>Magnoliopsida</taxon>
        <taxon>eudicotyledons</taxon>
        <taxon>Gunneridae</taxon>
        <taxon>Pentapetalae</taxon>
        <taxon>rosids</taxon>
        <taxon>malvids</taxon>
        <taxon>Brassicales</taxon>
        <taxon>Brassicaceae</taxon>
        <taxon>Brassiceae</taxon>
        <taxon>Brassica</taxon>
    </lineage>
</organism>
<keyword evidence="3" id="KW-0238">DNA-binding</keyword>
<keyword evidence="6" id="KW-0175">Coiled coil</keyword>
<evidence type="ECO:0000313" key="9">
    <source>
        <dbReference type="Proteomes" id="UP000824890"/>
    </source>
</evidence>
<comment type="caution">
    <text evidence="8">The sequence shown here is derived from an EMBL/GenBank/DDBJ whole genome shotgun (WGS) entry which is preliminary data.</text>
</comment>
<keyword evidence="4" id="KW-0804">Transcription</keyword>
<comment type="subcellular location">
    <subcellularLocation>
        <location evidence="1">Nucleus</location>
    </subcellularLocation>
</comment>
<reference evidence="8 9" key="1">
    <citation type="submission" date="2021-05" db="EMBL/GenBank/DDBJ databases">
        <title>Genome Assembly of Synthetic Allotetraploid Brassica napus Reveals Homoeologous Exchanges between Subgenomes.</title>
        <authorList>
            <person name="Davis J.T."/>
        </authorList>
    </citation>
    <scope>NUCLEOTIDE SEQUENCE [LARGE SCALE GENOMIC DNA]</scope>
    <source>
        <strain evidence="9">cv. Da-Ae</strain>
        <tissue evidence="8">Seedling</tissue>
    </source>
</reference>
<dbReference type="InterPro" id="IPR002100">
    <property type="entry name" value="TF_MADSbox"/>
</dbReference>
<sequence>MTNSTARNQTFRKRKKGLLKKANELSTLCGVKVCVVINSCDNTETEFWPSREDAEAVHSAFMGVLPEERCKKMYDQERHLEERIQKGQAKAMRLQAENREIELREVMFDLFKGETLKPHHYDDPCFIGELNHFIGDYVKNLSHRIEFLEANGEPVPPNVAATDASGPFVVGTEGLVSNPTEAYDHMRQFDGMDMSVKEEAPGGFNDHVHHQNMNHQEPFQYQTSTNSYDQTQPMFYGSSQDMNMNLEEPFQYQTPANFDDQTQPMFYGSSQDMYTDPNIETPVLSSSSDVGGARARWHRPLLPPLMLSLYLLYFFGSSSLVLDPSHPGRASVSAMVSSHFRKLAGTASSIRDSWDALQFTTLHCLVSLTKTRIFSSPPWYLGYAPTQPDPPQSPACFLPRVSVVTTTWSNLVAAATNNTSTQTSSRRPLGVKDRRCWLSHYRSISTRSVSLRGNPLTISPPFNYIHQPYHPSSIPSTPSGLARVRPLPLRKSFRQAMPHVTSTTADQRSEPAFFISPNRNCSLTRRCTEPDAPIYITGLVSIVGGNPLRHPVLSHLFVNLASDVGGNPLRRPVTSYLSVYLASDVGGNPLRHPVQSHQKLVRTCRHTILTSSYVLENISLPCLLSMNGEKFRILFRALVSVYSPVCYLVERSVRVYNEDETNGCKLPKLLNNHNDQGGVCSLDNNRQMAYDISHMSHLEHPMSMTQPHATYNETL</sequence>
<accession>A0ABQ7X4Z7</accession>
<dbReference type="PANTHER" id="PTHR48019">
    <property type="entry name" value="SERUM RESPONSE FACTOR HOMOLOG"/>
    <property type="match status" value="1"/>
</dbReference>
<gene>
    <name evidence="8" type="ORF">HID58_095069</name>
</gene>
<evidence type="ECO:0000256" key="3">
    <source>
        <dbReference type="ARBA" id="ARBA00023125"/>
    </source>
</evidence>
<evidence type="ECO:0000256" key="2">
    <source>
        <dbReference type="ARBA" id="ARBA00023015"/>
    </source>
</evidence>
<evidence type="ECO:0000256" key="4">
    <source>
        <dbReference type="ARBA" id="ARBA00023163"/>
    </source>
</evidence>
<keyword evidence="5" id="KW-0539">Nucleus</keyword>
<proteinExistence type="predicted"/>
<evidence type="ECO:0000256" key="1">
    <source>
        <dbReference type="ARBA" id="ARBA00004123"/>
    </source>
</evidence>
<dbReference type="InterPro" id="IPR050142">
    <property type="entry name" value="MADS-box/MEF2_TF"/>
</dbReference>